<name>A0A7W7R6H8_KITKI</name>
<gene>
    <name evidence="2" type="ORF">FHR34_005328</name>
</gene>
<evidence type="ECO:0008006" key="4">
    <source>
        <dbReference type="Google" id="ProtNLM"/>
    </source>
</evidence>
<dbReference type="RefSeq" id="WP_184939437.1">
    <property type="nucleotide sequence ID" value="NZ_JACHJV010000001.1"/>
</dbReference>
<dbReference type="InterPro" id="IPR008949">
    <property type="entry name" value="Isoprenoid_synthase_dom_sf"/>
</dbReference>
<feature type="region of interest" description="Disordered" evidence="1">
    <location>
        <begin position="288"/>
        <end position="313"/>
    </location>
</feature>
<sequence length="313" mass="34990">MTTTVTDRRHTDLYVSAATFLTEYALHPDPAAYLAHGYVDLCLAAWPTASGAELDLATRWALWTWIVDDVFDGEMLDESQQAVGEFTLSLLLIAGGSARPGHADHPAAHALADLTADTRALMPACWWQRYLTHLEDWVHAASAKLLDFVQPHRVPTLRQYLTIRPTDGGMLLAAMWCELAEQCVTPNWNDALVQSLLRSFSTVGCLVNDLAANDSDTFTAADALRTSQALPTDAARDQVRMLLDAEERRFWWLYTAVREDDLDAATNRFARSLDHFRRALTDWTRTSSRYPTAPATSALQAVRRRSDSPERVV</sequence>
<feature type="compositionally biased region" description="Polar residues" evidence="1">
    <location>
        <begin position="288"/>
        <end position="299"/>
    </location>
</feature>
<feature type="compositionally biased region" description="Basic and acidic residues" evidence="1">
    <location>
        <begin position="304"/>
        <end position="313"/>
    </location>
</feature>
<keyword evidence="3" id="KW-1185">Reference proteome</keyword>
<evidence type="ECO:0000313" key="2">
    <source>
        <dbReference type="EMBL" id="MBB4926335.1"/>
    </source>
</evidence>
<dbReference type="AlphaFoldDB" id="A0A7W7R6H8"/>
<reference evidence="2 3" key="1">
    <citation type="submission" date="2020-08" db="EMBL/GenBank/DDBJ databases">
        <title>Sequencing the genomes of 1000 actinobacteria strains.</title>
        <authorList>
            <person name="Klenk H.-P."/>
        </authorList>
    </citation>
    <scope>NUCLEOTIDE SEQUENCE [LARGE SCALE GENOMIC DNA]</scope>
    <source>
        <strain evidence="2 3">DSM 41654</strain>
    </source>
</reference>
<dbReference type="Proteomes" id="UP000540506">
    <property type="component" value="Unassembled WGS sequence"/>
</dbReference>
<evidence type="ECO:0000256" key="1">
    <source>
        <dbReference type="SAM" id="MobiDB-lite"/>
    </source>
</evidence>
<proteinExistence type="predicted"/>
<comment type="caution">
    <text evidence="2">The sequence shown here is derived from an EMBL/GenBank/DDBJ whole genome shotgun (WGS) entry which is preliminary data.</text>
</comment>
<evidence type="ECO:0000313" key="3">
    <source>
        <dbReference type="Proteomes" id="UP000540506"/>
    </source>
</evidence>
<accession>A0A7W7R6H8</accession>
<organism evidence="2 3">
    <name type="scientific">Kitasatospora kifunensis</name>
    <name type="common">Streptomyces kifunensis</name>
    <dbReference type="NCBI Taxonomy" id="58351"/>
    <lineage>
        <taxon>Bacteria</taxon>
        <taxon>Bacillati</taxon>
        <taxon>Actinomycetota</taxon>
        <taxon>Actinomycetes</taxon>
        <taxon>Kitasatosporales</taxon>
        <taxon>Streptomycetaceae</taxon>
        <taxon>Kitasatospora</taxon>
    </lineage>
</organism>
<protein>
    <recommendedName>
        <fullName evidence="4">Terpene synthase</fullName>
    </recommendedName>
</protein>
<dbReference type="Gene3D" id="1.10.600.10">
    <property type="entry name" value="Farnesyl Diphosphate Synthase"/>
    <property type="match status" value="1"/>
</dbReference>
<dbReference type="SUPFAM" id="SSF48576">
    <property type="entry name" value="Terpenoid synthases"/>
    <property type="match status" value="1"/>
</dbReference>
<dbReference type="EMBL" id="JACHJV010000001">
    <property type="protein sequence ID" value="MBB4926335.1"/>
    <property type="molecule type" value="Genomic_DNA"/>
</dbReference>
<dbReference type="Pfam" id="PF19086">
    <property type="entry name" value="Terpene_syn_C_2"/>
    <property type="match status" value="1"/>
</dbReference>